<dbReference type="Pfam" id="PF07103">
    <property type="entry name" value="DUF1365"/>
    <property type="match status" value="1"/>
</dbReference>
<comment type="caution">
    <text evidence="1">The sequence shown here is derived from an EMBL/GenBank/DDBJ whole genome shotgun (WGS) entry which is preliminary data.</text>
</comment>
<organism evidence="1 2">
    <name type="scientific">Gordonia defluvii</name>
    <dbReference type="NCBI Taxonomy" id="283718"/>
    <lineage>
        <taxon>Bacteria</taxon>
        <taxon>Bacillati</taxon>
        <taxon>Actinomycetota</taxon>
        <taxon>Actinomycetes</taxon>
        <taxon>Mycobacteriales</taxon>
        <taxon>Gordoniaceae</taxon>
        <taxon>Gordonia</taxon>
    </lineage>
</organism>
<name>A0ABP6LF64_9ACTN</name>
<dbReference type="PANTHER" id="PTHR33973:SF4">
    <property type="entry name" value="OS07G0153300 PROTEIN"/>
    <property type="match status" value="1"/>
</dbReference>
<evidence type="ECO:0000313" key="2">
    <source>
        <dbReference type="Proteomes" id="UP001501035"/>
    </source>
</evidence>
<proteinExistence type="predicted"/>
<evidence type="ECO:0000313" key="1">
    <source>
        <dbReference type="EMBL" id="GAA3041902.1"/>
    </source>
</evidence>
<keyword evidence="2" id="KW-1185">Reference proteome</keyword>
<accession>A0ABP6LF64</accession>
<sequence length="262" mass="29307">MASSQFPNPTTPRDLPPRIVRTKIRHVRRRPLTHEFSYRGYSWLVDLDALPTFPRPLRLFAEFRSADHVGDPRLTLRENVDSYLAEHGITLGGGHVDMLTQARVLGYVFNPLTIYWCHDHAGEPVCAIAEVHNTYGGRHRYLLRPDRRGDSTVAKQFYVSPFNEVAGEYHLHAPEPTDRLGVVIALQNPAGETTFVATMVGPVVPASTGVVLRALLTAPMAPLIGAARIRWQGLRLWRKGLPIVPPSDAMTRQPSDSQETPR</sequence>
<gene>
    <name evidence="1" type="ORF">GCM10010528_22470</name>
</gene>
<dbReference type="Proteomes" id="UP001501035">
    <property type="component" value="Unassembled WGS sequence"/>
</dbReference>
<dbReference type="RefSeq" id="WP_425552556.1">
    <property type="nucleotide sequence ID" value="NZ_BAAAVS010000034.1"/>
</dbReference>
<dbReference type="InterPro" id="IPR010775">
    <property type="entry name" value="DUF1365"/>
</dbReference>
<protein>
    <submittedName>
        <fullName evidence="1">DUF1365 domain-containing protein</fullName>
    </submittedName>
</protein>
<reference evidence="2" key="1">
    <citation type="journal article" date="2019" name="Int. J. Syst. Evol. Microbiol.">
        <title>The Global Catalogue of Microorganisms (GCM) 10K type strain sequencing project: providing services to taxonomists for standard genome sequencing and annotation.</title>
        <authorList>
            <consortium name="The Broad Institute Genomics Platform"/>
            <consortium name="The Broad Institute Genome Sequencing Center for Infectious Disease"/>
            <person name="Wu L."/>
            <person name="Ma J."/>
        </authorList>
    </citation>
    <scope>NUCLEOTIDE SEQUENCE [LARGE SCALE GENOMIC DNA]</scope>
    <source>
        <strain evidence="2">JCM 14234</strain>
    </source>
</reference>
<dbReference type="EMBL" id="BAAAVS010000034">
    <property type="protein sequence ID" value="GAA3041902.1"/>
    <property type="molecule type" value="Genomic_DNA"/>
</dbReference>
<dbReference type="PANTHER" id="PTHR33973">
    <property type="entry name" value="OS07G0153300 PROTEIN"/>
    <property type="match status" value="1"/>
</dbReference>